<protein>
    <submittedName>
        <fullName evidence="1">Uncharacterized protein</fullName>
    </submittedName>
</protein>
<gene>
    <name evidence="1" type="ORF">M0L20_27400</name>
</gene>
<sequence>MTIIFQYLFTQTSNGFVCRVPLRILDGPVLGKGIVPTTGEAGGINLQDWIGRNLHVTIESGVHTIRGLAG</sequence>
<reference evidence="1 2" key="1">
    <citation type="submission" date="2022-04" db="EMBL/GenBank/DDBJ databases">
        <title>Spirosoma sp. strain RP8 genome sequencing and assembly.</title>
        <authorList>
            <person name="Jung Y."/>
        </authorList>
    </citation>
    <scope>NUCLEOTIDE SEQUENCE [LARGE SCALE GENOMIC DNA]</scope>
    <source>
        <strain evidence="1 2">RP8</strain>
    </source>
</reference>
<comment type="caution">
    <text evidence="1">The sequence shown here is derived from an EMBL/GenBank/DDBJ whole genome shotgun (WGS) entry which is preliminary data.</text>
</comment>
<evidence type="ECO:0000313" key="2">
    <source>
        <dbReference type="Proteomes" id="UP001202180"/>
    </source>
</evidence>
<accession>A0ABT0HUX4</accession>
<evidence type="ECO:0000313" key="1">
    <source>
        <dbReference type="EMBL" id="MCK8495622.1"/>
    </source>
</evidence>
<name>A0ABT0HUX4_9BACT</name>
<keyword evidence="2" id="KW-1185">Reference proteome</keyword>
<dbReference type="RefSeq" id="WP_232563667.1">
    <property type="nucleotide sequence ID" value="NZ_JALPRF010000009.1"/>
</dbReference>
<organism evidence="1 2">
    <name type="scientific">Spirosoma liriopis</name>
    <dbReference type="NCBI Taxonomy" id="2937440"/>
    <lineage>
        <taxon>Bacteria</taxon>
        <taxon>Pseudomonadati</taxon>
        <taxon>Bacteroidota</taxon>
        <taxon>Cytophagia</taxon>
        <taxon>Cytophagales</taxon>
        <taxon>Cytophagaceae</taxon>
        <taxon>Spirosoma</taxon>
    </lineage>
</organism>
<proteinExistence type="predicted"/>
<dbReference type="Proteomes" id="UP001202180">
    <property type="component" value="Unassembled WGS sequence"/>
</dbReference>
<dbReference type="EMBL" id="JALPRF010000009">
    <property type="protein sequence ID" value="MCK8495622.1"/>
    <property type="molecule type" value="Genomic_DNA"/>
</dbReference>